<dbReference type="OrthoDB" id="9798587at2"/>
<dbReference type="FunFam" id="3.90.960.10:FF:000005">
    <property type="entry name" value="Putative prolyl-tRNA synthetase"/>
    <property type="match status" value="1"/>
</dbReference>
<evidence type="ECO:0000256" key="1">
    <source>
        <dbReference type="ARBA" id="ARBA00010201"/>
    </source>
</evidence>
<dbReference type="CDD" id="cd04335">
    <property type="entry name" value="PrdX_deacylase"/>
    <property type="match status" value="1"/>
</dbReference>
<dbReference type="InterPro" id="IPR040285">
    <property type="entry name" value="ProX/PRXD1"/>
</dbReference>
<dbReference type="SUPFAM" id="SSF55826">
    <property type="entry name" value="YbaK/ProRS associated domain"/>
    <property type="match status" value="1"/>
</dbReference>
<feature type="domain" description="YbaK/aminoacyl-tRNA synthetase-associated" evidence="2">
    <location>
        <begin position="23"/>
        <end position="148"/>
    </location>
</feature>
<comment type="similarity">
    <text evidence="1">Belongs to the PRORSD1 family.</text>
</comment>
<dbReference type="EMBL" id="PDCJ01000001">
    <property type="protein sequence ID" value="PEG30599.1"/>
    <property type="molecule type" value="Genomic_DNA"/>
</dbReference>
<dbReference type="Pfam" id="PF04073">
    <property type="entry name" value="tRNA_edit"/>
    <property type="match status" value="1"/>
</dbReference>
<gene>
    <name evidence="3" type="ORF">CQ394_02425</name>
</gene>
<dbReference type="Gene3D" id="3.90.960.10">
    <property type="entry name" value="YbaK/aminoacyl-tRNA synthetase-associated domain"/>
    <property type="match status" value="1"/>
</dbReference>
<evidence type="ECO:0000259" key="2">
    <source>
        <dbReference type="Pfam" id="PF04073"/>
    </source>
</evidence>
<proteinExistence type="inferred from homology"/>
<dbReference type="Proteomes" id="UP000220840">
    <property type="component" value="Unassembled WGS sequence"/>
</dbReference>
<evidence type="ECO:0000313" key="3">
    <source>
        <dbReference type="EMBL" id="PEG30599.1"/>
    </source>
</evidence>
<accession>A0A2A7MG68</accession>
<reference evidence="3 4" key="1">
    <citation type="submission" date="2017-10" db="EMBL/GenBank/DDBJ databases">
        <title>Effective Description of Clostridium neonatale sp. nov. linked to necrotizing enterocolitis in neonates and a clarification of species assignable to the genus Clostridium (Prazmowski 1880) emend. Lawson and Rainey 2016.</title>
        <authorList>
            <person name="Bernard K."/>
            <person name="Burdz T."/>
            <person name="Wiebe D."/>
            <person name="Balcewich B."/>
            <person name="Alfa M."/>
            <person name="Bernier A.-M."/>
        </authorList>
    </citation>
    <scope>NUCLEOTIDE SEQUENCE [LARGE SCALE GENOMIC DNA]</scope>
    <source>
        <strain evidence="3 4">LCDC99A005</strain>
    </source>
</reference>
<sequence>MLTEILVYKTLADLNIKYDITKHPAVFTVEEAIAIDELNIGYGCKNLFLKDRKGSKFFLVVLSQNKRVNLKDLQKKLSSSPLSFASEEKLYHYLKLTKGSVTPFGILNDINHEVELVFDKNIINENYLGFHPNVNTATVWISFKDLEKVIEKCGNKVHIIEI</sequence>
<dbReference type="GO" id="GO:0004812">
    <property type="term" value="F:aminoacyl-tRNA ligase activity"/>
    <property type="evidence" value="ECO:0007669"/>
    <property type="project" value="UniProtKB-KW"/>
</dbReference>
<dbReference type="InterPro" id="IPR007214">
    <property type="entry name" value="YbaK/aa-tRNA-synth-assoc-dom"/>
</dbReference>
<keyword evidence="3" id="KW-0436">Ligase</keyword>
<dbReference type="PANTHER" id="PTHR31423:SF3">
    <property type="entry name" value="PROLYL-TRNA SYNTHETASE ASSOCIATED DOMAIN-CONTAINING PROTEIN 1-RELATED"/>
    <property type="match status" value="1"/>
</dbReference>
<dbReference type="GO" id="GO:0002161">
    <property type="term" value="F:aminoacyl-tRNA deacylase activity"/>
    <property type="evidence" value="ECO:0007669"/>
    <property type="project" value="InterPro"/>
</dbReference>
<dbReference type="STRING" id="137838.GCA_001458595_01938"/>
<dbReference type="InterPro" id="IPR036754">
    <property type="entry name" value="YbaK/aa-tRNA-synt-asso_dom_sf"/>
</dbReference>
<keyword evidence="3" id="KW-0030">Aminoacyl-tRNA synthetase</keyword>
<protein>
    <submittedName>
        <fullName evidence="3">Prolyl-tRNA synthetase associated domain-containing protein</fullName>
    </submittedName>
</protein>
<comment type="caution">
    <text evidence="3">The sequence shown here is derived from an EMBL/GenBank/DDBJ whole genome shotgun (WGS) entry which is preliminary data.</text>
</comment>
<keyword evidence="4" id="KW-1185">Reference proteome</keyword>
<name>A0A2A7MG68_9CLOT</name>
<evidence type="ECO:0000313" key="4">
    <source>
        <dbReference type="Proteomes" id="UP000220840"/>
    </source>
</evidence>
<organism evidence="3 4">
    <name type="scientific">Clostridium neonatale</name>
    <dbReference type="NCBI Taxonomy" id="137838"/>
    <lineage>
        <taxon>Bacteria</taxon>
        <taxon>Bacillati</taxon>
        <taxon>Bacillota</taxon>
        <taxon>Clostridia</taxon>
        <taxon>Eubacteriales</taxon>
        <taxon>Clostridiaceae</taxon>
        <taxon>Clostridium</taxon>
    </lineage>
</organism>
<dbReference type="PANTHER" id="PTHR31423">
    <property type="entry name" value="YBAK DOMAIN-CONTAINING PROTEIN"/>
    <property type="match status" value="1"/>
</dbReference>
<dbReference type="RefSeq" id="WP_058294770.1">
    <property type="nucleotide sequence ID" value="NZ_CAKJVF010000266.1"/>
</dbReference>
<dbReference type="AlphaFoldDB" id="A0A2A7MG68"/>